<evidence type="ECO:0000313" key="3">
    <source>
        <dbReference type="Proteomes" id="UP001431429"/>
    </source>
</evidence>
<dbReference type="EMBL" id="JAMQAW010000011">
    <property type="protein sequence ID" value="MCM2389646.1"/>
    <property type="molecule type" value="Genomic_DNA"/>
</dbReference>
<dbReference type="RefSeq" id="WP_250919984.1">
    <property type="nucleotide sequence ID" value="NZ_JAMQAW010000011.1"/>
</dbReference>
<evidence type="ECO:0000313" key="2">
    <source>
        <dbReference type="EMBL" id="MCM2389646.1"/>
    </source>
</evidence>
<dbReference type="Gene3D" id="1.10.10.60">
    <property type="entry name" value="Homeodomain-like"/>
    <property type="match status" value="1"/>
</dbReference>
<dbReference type="SUPFAM" id="SSF46689">
    <property type="entry name" value="Homeodomain-like"/>
    <property type="match status" value="1"/>
</dbReference>
<feature type="coiled-coil region" evidence="1">
    <location>
        <begin position="63"/>
        <end position="90"/>
    </location>
</feature>
<dbReference type="InterPro" id="IPR009057">
    <property type="entry name" value="Homeodomain-like_sf"/>
</dbReference>
<comment type="caution">
    <text evidence="2">The sequence shown here is derived from an EMBL/GenBank/DDBJ whole genome shotgun (WGS) entry which is preliminary data.</text>
</comment>
<dbReference type="Pfam" id="PF01527">
    <property type="entry name" value="HTH_Tnp_1"/>
    <property type="match status" value="1"/>
</dbReference>
<gene>
    <name evidence="2" type="ORF">NBG84_15330</name>
</gene>
<evidence type="ECO:0000256" key="1">
    <source>
        <dbReference type="SAM" id="Coils"/>
    </source>
</evidence>
<dbReference type="InterPro" id="IPR002514">
    <property type="entry name" value="Transposase_8"/>
</dbReference>
<accession>A0ABT0UN41</accession>
<sequence>MGIKHYPEGGRGRVVRSRPGATIKSVAADLGVNSETLRNWIRAADGRRPGAHSVPPAAAQAGGDNVQADLAAARKRIRELEEERDILRKAARYFATETRW</sequence>
<proteinExistence type="predicted"/>
<organism evidence="2 3">
    <name type="scientific">Streptomyces albipurpureus</name>
    <dbReference type="NCBI Taxonomy" id="2897419"/>
    <lineage>
        <taxon>Bacteria</taxon>
        <taxon>Bacillati</taxon>
        <taxon>Actinomycetota</taxon>
        <taxon>Actinomycetes</taxon>
        <taxon>Kitasatosporales</taxon>
        <taxon>Streptomycetaceae</taxon>
        <taxon>Streptomyces</taxon>
    </lineage>
</organism>
<name>A0ABT0UN41_9ACTN</name>
<reference evidence="2" key="1">
    <citation type="submission" date="2022-06" db="EMBL/GenBank/DDBJ databases">
        <title>Genome public.</title>
        <authorList>
            <person name="Sun Q."/>
        </authorList>
    </citation>
    <scope>NUCLEOTIDE SEQUENCE</scope>
    <source>
        <strain evidence="2">CWNU-1</strain>
    </source>
</reference>
<dbReference type="Proteomes" id="UP001431429">
    <property type="component" value="Unassembled WGS sequence"/>
</dbReference>
<protein>
    <submittedName>
        <fullName evidence="2">Transposase</fullName>
    </submittedName>
</protein>
<keyword evidence="3" id="KW-1185">Reference proteome</keyword>
<keyword evidence="1" id="KW-0175">Coiled coil</keyword>